<sequence>MPATMLHTHRVEKPWGRHTLYPGFEDAPSDGAPIGEVWFQEPGDTSPDLLIKYLFTSEKLSVQVHPDDEQAQARGLPRGKDECWTILTAEPDSTIALGPKAPMTKEQLRADARDGSVEADLDWVPVKEGDFYYAPSGTIHAIGAGLTVIEVQQNSETTYRLYDYGSDRELHLEDGVDVAHLTPYQPIVSPGPAGEGRDILVEGPKFVLERWAAGEHAVTLPEGRTAWLIPITGSGEVAGVAFQAGQCLTVTGAETVTLSSDGDALFAYAGTQRL</sequence>
<comment type="caution">
    <text evidence="5">The sequence shown here is derived from an EMBL/GenBank/DDBJ whole genome shotgun (WGS) entry which is preliminary data.</text>
</comment>
<evidence type="ECO:0000256" key="3">
    <source>
        <dbReference type="PIRSR" id="PIRSR036894-1"/>
    </source>
</evidence>
<dbReference type="Gene3D" id="2.60.120.10">
    <property type="entry name" value="Jelly Rolls"/>
    <property type="match status" value="1"/>
</dbReference>
<dbReference type="PIRSF" id="PIRSF036894">
    <property type="entry name" value="PMI_Firm_short"/>
    <property type="match status" value="1"/>
</dbReference>
<dbReference type="CDD" id="cd07010">
    <property type="entry name" value="cupin_PMI_type_I_N_bac"/>
    <property type="match status" value="1"/>
</dbReference>
<dbReference type="AlphaFoldDB" id="A0A0A1W4N0"/>
<dbReference type="InterPro" id="IPR014628">
    <property type="entry name" value="Man6P_isomerase_Firm_short"/>
</dbReference>
<evidence type="ECO:0000313" key="6">
    <source>
        <dbReference type="Proteomes" id="UP000032305"/>
    </source>
</evidence>
<reference evidence="5 6" key="1">
    <citation type="submission" date="2014-11" db="EMBL/GenBank/DDBJ databases">
        <title>Whole genome shotgun sequence of Sphingomonas parapaucimobilis NBRC 15100.</title>
        <authorList>
            <person name="Katano-Makiyama Y."/>
            <person name="Hosoyama A."/>
            <person name="Hashimoto M."/>
            <person name="Hosoyama Y."/>
            <person name="Noguchi M."/>
            <person name="Numata M."/>
            <person name="Tsuchikane K."/>
            <person name="Hirakata S."/>
            <person name="Uohara A."/>
            <person name="Shimodaira J."/>
            <person name="Ohji S."/>
            <person name="Ichikawa N."/>
            <person name="Kimura A."/>
            <person name="Yamazoe A."/>
            <person name="Fujita N."/>
        </authorList>
    </citation>
    <scope>NUCLEOTIDE SEQUENCE [LARGE SCALE GENOMIC DNA]</scope>
    <source>
        <strain evidence="5 6">NBRC 15100</strain>
    </source>
</reference>
<feature type="active site" evidence="4">
    <location>
        <position position="160"/>
    </location>
</feature>
<feature type="binding site" evidence="3">
    <location>
        <position position="65"/>
    </location>
    <ligand>
        <name>Zn(2+)</name>
        <dbReference type="ChEBI" id="CHEBI:29105"/>
    </ligand>
</feature>
<dbReference type="GO" id="GO:0046872">
    <property type="term" value="F:metal ion binding"/>
    <property type="evidence" value="ECO:0007669"/>
    <property type="project" value="UniProtKB-KW"/>
</dbReference>
<evidence type="ECO:0000256" key="2">
    <source>
        <dbReference type="ARBA" id="ARBA00022833"/>
    </source>
</evidence>
<keyword evidence="6" id="KW-1185">Reference proteome</keyword>
<dbReference type="RefSeq" id="WP_042484434.1">
    <property type="nucleotide sequence ID" value="NZ_BBPI01000019.1"/>
</dbReference>
<gene>
    <name evidence="5" type="ORF">SP5_019_00170</name>
</gene>
<proteinExistence type="predicted"/>
<dbReference type="InterPro" id="IPR011051">
    <property type="entry name" value="RmlC_Cupin_sf"/>
</dbReference>
<feature type="binding site" evidence="3">
    <location>
        <position position="82"/>
    </location>
    <ligand>
        <name>Zn(2+)</name>
        <dbReference type="ChEBI" id="CHEBI:29105"/>
    </ligand>
</feature>
<dbReference type="InterPro" id="IPR014710">
    <property type="entry name" value="RmlC-like_jellyroll"/>
</dbReference>
<keyword evidence="2 3" id="KW-0862">Zinc</keyword>
<accession>A0A0A1W4N0</accession>
<dbReference type="PANTHER" id="PTHR42742:SF3">
    <property type="entry name" value="FRUCTOKINASE"/>
    <property type="match status" value="1"/>
</dbReference>
<protein>
    <submittedName>
        <fullName evidence="5">Putative mannose-6-phosphate isomerase</fullName>
    </submittedName>
</protein>
<dbReference type="EMBL" id="BBPI01000019">
    <property type="protein sequence ID" value="GAM00111.1"/>
    <property type="molecule type" value="Genomic_DNA"/>
</dbReference>
<evidence type="ECO:0000313" key="5">
    <source>
        <dbReference type="EMBL" id="GAM00111.1"/>
    </source>
</evidence>
<evidence type="ECO:0000256" key="4">
    <source>
        <dbReference type="PIRSR" id="PIRSR036894-2"/>
    </source>
</evidence>
<keyword evidence="1 3" id="KW-0479">Metal-binding</keyword>
<dbReference type="GO" id="GO:0004476">
    <property type="term" value="F:mannose-6-phosphate isomerase activity"/>
    <property type="evidence" value="ECO:0007669"/>
    <property type="project" value="InterPro"/>
</dbReference>
<dbReference type="SUPFAM" id="SSF51182">
    <property type="entry name" value="RmlC-like cupins"/>
    <property type="match status" value="1"/>
</dbReference>
<name>A0A0A1W4N0_9SPHN</name>
<keyword evidence="5" id="KW-0413">Isomerase</keyword>
<evidence type="ECO:0000256" key="1">
    <source>
        <dbReference type="ARBA" id="ARBA00022723"/>
    </source>
</evidence>
<comment type="cofactor">
    <cofactor evidence="3">
        <name>Zn(2+)</name>
        <dbReference type="ChEBI" id="CHEBI:29105"/>
    </cofactor>
    <text evidence="3">Binds 1 zinc ion per subunit.</text>
</comment>
<organism evidence="5 6">
    <name type="scientific">Sphingomonas parapaucimobilis NBRC 15100</name>
    <dbReference type="NCBI Taxonomy" id="1219049"/>
    <lineage>
        <taxon>Bacteria</taxon>
        <taxon>Pseudomonadati</taxon>
        <taxon>Pseudomonadota</taxon>
        <taxon>Alphaproteobacteria</taxon>
        <taxon>Sphingomonadales</taxon>
        <taxon>Sphingomonadaceae</taxon>
        <taxon>Sphingomonas</taxon>
    </lineage>
</organism>
<feature type="binding site" evidence="3">
    <location>
        <position position="140"/>
    </location>
    <ligand>
        <name>Zn(2+)</name>
        <dbReference type="ChEBI" id="CHEBI:29105"/>
    </ligand>
</feature>
<dbReference type="OrthoDB" id="9808275at2"/>
<dbReference type="Proteomes" id="UP000032305">
    <property type="component" value="Unassembled WGS sequence"/>
</dbReference>
<dbReference type="eggNOG" id="COG1482">
    <property type="taxonomic scope" value="Bacteria"/>
</dbReference>
<dbReference type="GO" id="GO:0005975">
    <property type="term" value="P:carbohydrate metabolic process"/>
    <property type="evidence" value="ECO:0007669"/>
    <property type="project" value="InterPro"/>
</dbReference>
<dbReference type="PANTHER" id="PTHR42742">
    <property type="entry name" value="TRANSCRIPTIONAL REPRESSOR MPRA"/>
    <property type="match status" value="1"/>
</dbReference>
<dbReference type="InterPro" id="IPR051804">
    <property type="entry name" value="Carb_Metab_Reg_Kinase/Isom"/>
</dbReference>